<keyword evidence="3" id="KW-1185">Reference proteome</keyword>
<evidence type="ECO:0000313" key="2">
    <source>
        <dbReference type="EnsemblPlants" id="AET2Gv21052300.4"/>
    </source>
</evidence>
<organism evidence="2 3">
    <name type="scientific">Aegilops tauschii subsp. strangulata</name>
    <name type="common">Goatgrass</name>
    <dbReference type="NCBI Taxonomy" id="200361"/>
    <lineage>
        <taxon>Eukaryota</taxon>
        <taxon>Viridiplantae</taxon>
        <taxon>Streptophyta</taxon>
        <taxon>Embryophyta</taxon>
        <taxon>Tracheophyta</taxon>
        <taxon>Spermatophyta</taxon>
        <taxon>Magnoliopsida</taxon>
        <taxon>Liliopsida</taxon>
        <taxon>Poales</taxon>
        <taxon>Poaceae</taxon>
        <taxon>BOP clade</taxon>
        <taxon>Pooideae</taxon>
        <taxon>Triticodae</taxon>
        <taxon>Triticeae</taxon>
        <taxon>Triticinae</taxon>
        <taxon>Aegilops</taxon>
    </lineage>
</organism>
<dbReference type="AlphaFoldDB" id="A0A453D173"/>
<feature type="region of interest" description="Disordered" evidence="1">
    <location>
        <begin position="1"/>
        <end position="20"/>
    </location>
</feature>
<evidence type="ECO:0000256" key="1">
    <source>
        <dbReference type="SAM" id="MobiDB-lite"/>
    </source>
</evidence>
<proteinExistence type="predicted"/>
<reference evidence="2" key="3">
    <citation type="journal article" date="2017" name="Nature">
        <title>Genome sequence of the progenitor of the wheat D genome Aegilops tauschii.</title>
        <authorList>
            <person name="Luo M.C."/>
            <person name="Gu Y.Q."/>
            <person name="Puiu D."/>
            <person name="Wang H."/>
            <person name="Twardziok S.O."/>
            <person name="Deal K.R."/>
            <person name="Huo N."/>
            <person name="Zhu T."/>
            <person name="Wang L."/>
            <person name="Wang Y."/>
            <person name="McGuire P.E."/>
            <person name="Liu S."/>
            <person name="Long H."/>
            <person name="Ramasamy R.K."/>
            <person name="Rodriguez J.C."/>
            <person name="Van S.L."/>
            <person name="Yuan L."/>
            <person name="Wang Z."/>
            <person name="Xia Z."/>
            <person name="Xiao L."/>
            <person name="Anderson O.D."/>
            <person name="Ouyang S."/>
            <person name="Liang Y."/>
            <person name="Zimin A.V."/>
            <person name="Pertea G."/>
            <person name="Qi P."/>
            <person name="Bennetzen J.L."/>
            <person name="Dai X."/>
            <person name="Dawson M.W."/>
            <person name="Muller H.G."/>
            <person name="Kugler K."/>
            <person name="Rivarola-Duarte L."/>
            <person name="Spannagl M."/>
            <person name="Mayer K.F.X."/>
            <person name="Lu F.H."/>
            <person name="Bevan M.W."/>
            <person name="Leroy P."/>
            <person name="Li P."/>
            <person name="You F.M."/>
            <person name="Sun Q."/>
            <person name="Liu Z."/>
            <person name="Lyons E."/>
            <person name="Wicker T."/>
            <person name="Salzberg S.L."/>
            <person name="Devos K.M."/>
            <person name="Dvorak J."/>
        </authorList>
    </citation>
    <scope>NUCLEOTIDE SEQUENCE [LARGE SCALE GENOMIC DNA]</scope>
    <source>
        <strain evidence="2">cv. AL8/78</strain>
    </source>
</reference>
<protein>
    <submittedName>
        <fullName evidence="2">Uncharacterized protein</fullName>
    </submittedName>
</protein>
<feature type="compositionally biased region" description="Basic residues" evidence="1">
    <location>
        <begin position="8"/>
        <end position="19"/>
    </location>
</feature>
<evidence type="ECO:0000313" key="3">
    <source>
        <dbReference type="Proteomes" id="UP000015105"/>
    </source>
</evidence>
<accession>A0A453D173</accession>
<name>A0A453D173_AEGTS</name>
<sequence>MMSCAGQQRRRRRRHRSATRRAIVSRLGGGAPCPGLVGRAGRLSPRRLVCRSRRTGAVQVIGPARGRGRSICSTRFVCGVGCLFKNHRVLLRVYG</sequence>
<dbReference type="Gramene" id="AET2Gv21052300.4">
    <property type="protein sequence ID" value="AET2Gv21052300.4"/>
    <property type="gene ID" value="AET2Gv21052300"/>
</dbReference>
<dbReference type="Proteomes" id="UP000015105">
    <property type="component" value="Chromosome 2D"/>
</dbReference>
<reference evidence="2" key="5">
    <citation type="journal article" date="2021" name="G3 (Bethesda)">
        <title>Aegilops tauschii genome assembly Aet v5.0 features greater sequence contiguity and improved annotation.</title>
        <authorList>
            <person name="Wang L."/>
            <person name="Zhu T."/>
            <person name="Rodriguez J.C."/>
            <person name="Deal K.R."/>
            <person name="Dubcovsky J."/>
            <person name="McGuire P.E."/>
            <person name="Lux T."/>
            <person name="Spannagl M."/>
            <person name="Mayer K.F.X."/>
            <person name="Baldrich P."/>
            <person name="Meyers B.C."/>
            <person name="Huo N."/>
            <person name="Gu Y.Q."/>
            <person name="Zhou H."/>
            <person name="Devos K.M."/>
            <person name="Bennetzen J.L."/>
            <person name="Unver T."/>
            <person name="Budak H."/>
            <person name="Gulick P.J."/>
            <person name="Galiba G."/>
            <person name="Kalapos B."/>
            <person name="Nelson D.R."/>
            <person name="Li P."/>
            <person name="You F.M."/>
            <person name="Luo M.C."/>
            <person name="Dvorak J."/>
        </authorList>
    </citation>
    <scope>NUCLEOTIDE SEQUENCE [LARGE SCALE GENOMIC DNA]</scope>
    <source>
        <strain evidence="2">cv. AL8/78</strain>
    </source>
</reference>
<reference evidence="3" key="1">
    <citation type="journal article" date="2014" name="Science">
        <title>Ancient hybridizations among the ancestral genomes of bread wheat.</title>
        <authorList>
            <consortium name="International Wheat Genome Sequencing Consortium,"/>
            <person name="Marcussen T."/>
            <person name="Sandve S.R."/>
            <person name="Heier L."/>
            <person name="Spannagl M."/>
            <person name="Pfeifer M."/>
            <person name="Jakobsen K.S."/>
            <person name="Wulff B.B."/>
            <person name="Steuernagel B."/>
            <person name="Mayer K.F."/>
            <person name="Olsen O.A."/>
        </authorList>
    </citation>
    <scope>NUCLEOTIDE SEQUENCE [LARGE SCALE GENOMIC DNA]</scope>
    <source>
        <strain evidence="3">cv. AL8/78</strain>
    </source>
</reference>
<reference evidence="2" key="4">
    <citation type="submission" date="2019-03" db="UniProtKB">
        <authorList>
            <consortium name="EnsemblPlants"/>
        </authorList>
    </citation>
    <scope>IDENTIFICATION</scope>
</reference>
<reference evidence="3" key="2">
    <citation type="journal article" date="2017" name="Nat. Plants">
        <title>The Aegilops tauschii genome reveals multiple impacts of transposons.</title>
        <authorList>
            <person name="Zhao G."/>
            <person name="Zou C."/>
            <person name="Li K."/>
            <person name="Wang K."/>
            <person name="Li T."/>
            <person name="Gao L."/>
            <person name="Zhang X."/>
            <person name="Wang H."/>
            <person name="Yang Z."/>
            <person name="Liu X."/>
            <person name="Jiang W."/>
            <person name="Mao L."/>
            <person name="Kong X."/>
            <person name="Jiao Y."/>
            <person name="Jia J."/>
        </authorList>
    </citation>
    <scope>NUCLEOTIDE SEQUENCE [LARGE SCALE GENOMIC DNA]</scope>
    <source>
        <strain evidence="3">cv. AL8/78</strain>
    </source>
</reference>
<dbReference type="EnsemblPlants" id="AET2Gv21052300.4">
    <property type="protein sequence ID" value="AET2Gv21052300.4"/>
    <property type="gene ID" value="AET2Gv21052300"/>
</dbReference>